<evidence type="ECO:0000313" key="1">
    <source>
        <dbReference type="EnsemblMetazoa" id="XP_011672405"/>
    </source>
</evidence>
<dbReference type="InterPro" id="IPR032675">
    <property type="entry name" value="LRR_dom_sf"/>
</dbReference>
<dbReference type="Gene3D" id="3.80.10.10">
    <property type="entry name" value="Ribonuclease Inhibitor"/>
    <property type="match status" value="1"/>
</dbReference>
<dbReference type="EnsemblMetazoa" id="XM_011674103">
    <property type="protein sequence ID" value="XP_011672405"/>
    <property type="gene ID" value="LOC105442200"/>
</dbReference>
<proteinExistence type="predicted"/>
<protein>
    <submittedName>
        <fullName evidence="1">Uncharacterized protein</fullName>
    </submittedName>
</protein>
<reference evidence="2" key="1">
    <citation type="submission" date="2015-02" db="EMBL/GenBank/DDBJ databases">
        <title>Genome sequencing for Strongylocentrotus purpuratus.</title>
        <authorList>
            <person name="Murali S."/>
            <person name="Liu Y."/>
            <person name="Vee V."/>
            <person name="English A."/>
            <person name="Wang M."/>
            <person name="Skinner E."/>
            <person name="Han Y."/>
            <person name="Muzny D.M."/>
            <person name="Worley K.C."/>
            <person name="Gibbs R.A."/>
        </authorList>
    </citation>
    <scope>NUCLEOTIDE SEQUENCE</scope>
</reference>
<reference evidence="1" key="2">
    <citation type="submission" date="2021-01" db="UniProtKB">
        <authorList>
            <consortium name="EnsemblMetazoa"/>
        </authorList>
    </citation>
    <scope>IDENTIFICATION</scope>
</reference>
<dbReference type="GeneID" id="105442200"/>
<evidence type="ECO:0000313" key="2">
    <source>
        <dbReference type="Proteomes" id="UP000007110"/>
    </source>
</evidence>
<dbReference type="Proteomes" id="UP000007110">
    <property type="component" value="Unassembled WGS sequence"/>
</dbReference>
<dbReference type="KEGG" id="spu:105442200"/>
<dbReference type="InParanoid" id="A0A7M7HJA3"/>
<organism evidence="1 2">
    <name type="scientific">Strongylocentrotus purpuratus</name>
    <name type="common">Purple sea urchin</name>
    <dbReference type="NCBI Taxonomy" id="7668"/>
    <lineage>
        <taxon>Eukaryota</taxon>
        <taxon>Metazoa</taxon>
        <taxon>Echinodermata</taxon>
        <taxon>Eleutherozoa</taxon>
        <taxon>Echinozoa</taxon>
        <taxon>Echinoidea</taxon>
        <taxon>Euechinoidea</taxon>
        <taxon>Echinacea</taxon>
        <taxon>Camarodonta</taxon>
        <taxon>Echinidea</taxon>
        <taxon>Strongylocentrotidae</taxon>
        <taxon>Strongylocentrotus</taxon>
    </lineage>
</organism>
<sequence>MGLHTSCPRVKMLALNFYGSDYDSSNSITRACSPFRDLTELRIDWQKTLDPAEFCRAVKTSCPRLNKLSLSRVKLGNEEATEIIQTMKTHPHLSIIELDSCWTDQYLDIVIAEVNNEGKLTATVKHGPARCAYTISVPTVV</sequence>
<dbReference type="RefSeq" id="XP_011672405.2">
    <property type="nucleotide sequence ID" value="XM_011674103.2"/>
</dbReference>
<dbReference type="SUPFAM" id="SSF52047">
    <property type="entry name" value="RNI-like"/>
    <property type="match status" value="1"/>
</dbReference>
<dbReference type="AlphaFoldDB" id="A0A7M7HJA3"/>
<accession>A0A7M7HJA3</accession>
<name>A0A7M7HJA3_STRPU</name>
<keyword evidence="2" id="KW-1185">Reference proteome</keyword>